<accession>A0A090EB21</accession>
<evidence type="ECO:0000313" key="2">
    <source>
        <dbReference type="Proteomes" id="UP000045285"/>
    </source>
</evidence>
<evidence type="ECO:0000313" key="1">
    <source>
        <dbReference type="EMBL" id="CDX24910.1"/>
    </source>
</evidence>
<protein>
    <submittedName>
        <fullName evidence="1">Uncharacterized protein</fullName>
    </submittedName>
</protein>
<dbReference type="EMBL" id="CCMZ01000044">
    <property type="protein sequence ID" value="CDX24910.1"/>
    <property type="molecule type" value="Genomic_DNA"/>
</dbReference>
<keyword evidence="2" id="KW-1185">Reference proteome</keyword>
<organism evidence="1 2">
    <name type="scientific">Mesorhizobium plurifarium</name>
    <dbReference type="NCBI Taxonomy" id="69974"/>
    <lineage>
        <taxon>Bacteria</taxon>
        <taxon>Pseudomonadati</taxon>
        <taxon>Pseudomonadota</taxon>
        <taxon>Alphaproteobacteria</taxon>
        <taxon>Hyphomicrobiales</taxon>
        <taxon>Phyllobacteriaceae</taxon>
        <taxon>Mesorhizobium</taxon>
    </lineage>
</organism>
<dbReference type="Proteomes" id="UP000045285">
    <property type="component" value="Unassembled WGS sequence"/>
</dbReference>
<dbReference type="AlphaFoldDB" id="A0A090EB21"/>
<sequence length="68" mass="7109">MSALAIRRIAGREAGGGRLLSEHSSVCIGLVQRQQHGTLDAIGKGRTLTNCSKRLFGKSENSISVAGS</sequence>
<name>A0A090EB21_MESPL</name>
<proteinExistence type="predicted"/>
<reference evidence="2" key="1">
    <citation type="submission" date="2014-08" db="EMBL/GenBank/DDBJ databases">
        <authorList>
            <person name="Moulin L."/>
        </authorList>
    </citation>
    <scope>NUCLEOTIDE SEQUENCE [LARGE SCALE GENOMIC DNA]</scope>
</reference>
<gene>
    <name evidence="1" type="ORF">MPL3356_490007</name>
</gene>